<name>L0EVI4_LIBCB</name>
<dbReference type="EC" id="4.2.1.-" evidence="3"/>
<dbReference type="GO" id="GO:0016829">
    <property type="term" value="F:lyase activity"/>
    <property type="evidence" value="ECO:0007669"/>
    <property type="project" value="UniProtKB-KW"/>
</dbReference>
<dbReference type="PANTHER" id="PTHR30272">
    <property type="entry name" value="3-HYDROXYACYL-[ACYL-CARRIER-PROTEIN] DEHYDRATASE"/>
    <property type="match status" value="1"/>
</dbReference>
<feature type="transmembrane region" description="Helical" evidence="2">
    <location>
        <begin position="50"/>
        <end position="70"/>
    </location>
</feature>
<reference evidence="3 4" key="1">
    <citation type="journal article" date="2012" name="Stand. Genomic Sci.">
        <title>Complete genome sequence of Liberibacter crescens BT-1.</title>
        <authorList>
            <person name="Leonard M.T."/>
            <person name="Fagen J.R."/>
            <person name="Davis-Richardson A.G."/>
            <person name="Davis M.J."/>
            <person name="Triplett E.W."/>
        </authorList>
    </citation>
    <scope>NUCLEOTIDE SEQUENCE [LARGE SCALE GENOMIC DNA]</scope>
    <source>
        <strain evidence="3 4">BT-1</strain>
    </source>
</reference>
<keyword evidence="2" id="KW-0472">Membrane</keyword>
<sequence>MIDRVIEVSPSRDILRARSIVPDTSPVFEGHFPGYPLVPGVLLIETMAQASGFLILVATNFIYMPFLMSVDYAKMRSFVRPKAVLDIEVKLEHEGSGFAVTKSKILFEGKKIADTQLKFRNVSFNEVPLSKVIRSRCEDLGLMSFSDLCFKNDCKS</sequence>
<gene>
    <name evidence="3" type="ordered locus">B488_09750</name>
</gene>
<dbReference type="AlphaFoldDB" id="L0EVI4"/>
<keyword evidence="4" id="KW-1185">Reference proteome</keyword>
<proteinExistence type="predicted"/>
<organism evidence="3 4">
    <name type="scientific">Liberibacter crescens (strain BT-1)</name>
    <dbReference type="NCBI Taxonomy" id="1215343"/>
    <lineage>
        <taxon>Bacteria</taxon>
        <taxon>Pseudomonadati</taxon>
        <taxon>Pseudomonadota</taxon>
        <taxon>Alphaproteobacteria</taxon>
        <taxon>Hyphomicrobiales</taxon>
        <taxon>Rhizobiaceae</taxon>
        <taxon>Liberibacter</taxon>
    </lineage>
</organism>
<dbReference type="Proteomes" id="UP000010799">
    <property type="component" value="Chromosome"/>
</dbReference>
<dbReference type="PANTHER" id="PTHR30272:SF1">
    <property type="entry name" value="3-HYDROXYACYL-[ACYL-CARRIER-PROTEIN] DEHYDRATASE"/>
    <property type="match status" value="1"/>
</dbReference>
<evidence type="ECO:0000256" key="2">
    <source>
        <dbReference type="SAM" id="Phobius"/>
    </source>
</evidence>
<dbReference type="HOGENOM" id="CLU_078912_3_3_5"/>
<dbReference type="Gene3D" id="3.10.129.10">
    <property type="entry name" value="Hotdog Thioesterase"/>
    <property type="match status" value="1"/>
</dbReference>
<keyword evidence="2" id="KW-1133">Transmembrane helix</keyword>
<keyword evidence="2" id="KW-0812">Transmembrane</keyword>
<dbReference type="PATRIC" id="fig|1215343.11.peg.1003"/>
<dbReference type="SUPFAM" id="SSF54637">
    <property type="entry name" value="Thioesterase/thiol ester dehydrase-isomerase"/>
    <property type="match status" value="1"/>
</dbReference>
<evidence type="ECO:0000313" key="4">
    <source>
        <dbReference type="Proteomes" id="UP000010799"/>
    </source>
</evidence>
<dbReference type="InterPro" id="IPR013114">
    <property type="entry name" value="FabA_FabZ"/>
</dbReference>
<dbReference type="EMBL" id="CP003789">
    <property type="protein sequence ID" value="AGA64967.1"/>
    <property type="molecule type" value="Genomic_DNA"/>
</dbReference>
<dbReference type="eggNOG" id="COG0764">
    <property type="taxonomic scope" value="Bacteria"/>
</dbReference>
<evidence type="ECO:0000313" key="3">
    <source>
        <dbReference type="EMBL" id="AGA64967.1"/>
    </source>
</evidence>
<dbReference type="KEGG" id="lcc:B488_09750"/>
<keyword evidence="1 3" id="KW-0456">Lyase</keyword>
<dbReference type="Pfam" id="PF07977">
    <property type="entry name" value="FabA"/>
    <property type="match status" value="1"/>
</dbReference>
<accession>L0EVI4</accession>
<protein>
    <submittedName>
        <fullName evidence="3">(3R)-hydroxymyristoyl-(Acyl carrier protein) dehydratase</fullName>
        <ecNumber evidence="3">4.2.1.-</ecNumber>
    </submittedName>
</protein>
<dbReference type="STRING" id="1215343.B488_09750"/>
<dbReference type="InterPro" id="IPR029069">
    <property type="entry name" value="HotDog_dom_sf"/>
</dbReference>
<evidence type="ECO:0000256" key="1">
    <source>
        <dbReference type="ARBA" id="ARBA00023239"/>
    </source>
</evidence>